<dbReference type="Pfam" id="PF05704">
    <property type="entry name" value="Caps_synth"/>
    <property type="match status" value="1"/>
</dbReference>
<name>A0AA95HW79_9BACT</name>
<dbReference type="InterPro" id="IPR008441">
    <property type="entry name" value="AfumC-like_glycosyl_Trfase"/>
</dbReference>
<organism evidence="1 2">
    <name type="scientific">Phocaeicola dorei</name>
    <dbReference type="NCBI Taxonomy" id="357276"/>
    <lineage>
        <taxon>Bacteria</taxon>
        <taxon>Pseudomonadati</taxon>
        <taxon>Bacteroidota</taxon>
        <taxon>Bacteroidia</taxon>
        <taxon>Bacteroidales</taxon>
        <taxon>Bacteroidaceae</taxon>
        <taxon>Phocaeicola</taxon>
    </lineage>
</organism>
<dbReference type="EMBL" id="CP126056">
    <property type="protein sequence ID" value="WHX11905.1"/>
    <property type="molecule type" value="Genomic_DNA"/>
</dbReference>
<dbReference type="GO" id="GO:0016757">
    <property type="term" value="F:glycosyltransferase activity"/>
    <property type="evidence" value="ECO:0007669"/>
    <property type="project" value="InterPro"/>
</dbReference>
<accession>A0AA95HW79</accession>
<gene>
    <name evidence="1" type="ORF">QNN11_14420</name>
</gene>
<reference evidence="1" key="1">
    <citation type="journal article" date="2023" name="Nat. Commun.">
        <title>Identification of a novel Human Milk Oligosaccharides utilization cluster in the infant gut commensal Bacteroides dorei.</title>
        <authorList>
            <person name="Kijner S."/>
            <person name="Ennis D."/>
            <person name="Shmorak S."/>
            <person name="Florentin A."/>
            <person name="Yassour M."/>
        </authorList>
    </citation>
    <scope>NUCLEOTIDE SEQUENCE</scope>
    <source>
        <strain evidence="1">2</strain>
    </source>
</reference>
<dbReference type="AlphaFoldDB" id="A0AA95HW79"/>
<proteinExistence type="predicted"/>
<dbReference type="Proteomes" id="UP001177934">
    <property type="component" value="Chromosome"/>
</dbReference>
<evidence type="ECO:0000313" key="2">
    <source>
        <dbReference type="Proteomes" id="UP001177934"/>
    </source>
</evidence>
<sequence>MKNNVHSNALVCKYRWAVNFVYASKNSDIMKHIRNLFCAFWEQNKRSINYLLIDYCFEYEAINNRIFTQLLEDMPFTNEHSHDIRIHFNDAFDPQKWSEWLSNTNLFKLTYKGKLKSKTSDGQITNYGYLLHNF</sequence>
<protein>
    <submittedName>
        <fullName evidence="1">Capsular polysaccharide synthesis protein</fullName>
    </submittedName>
</protein>
<evidence type="ECO:0000313" key="1">
    <source>
        <dbReference type="EMBL" id="WHX11905.1"/>
    </source>
</evidence>